<dbReference type="STRING" id="1527607.SAMN05428957_106186"/>
<dbReference type="PANTHER" id="PTHR35399:SF2">
    <property type="entry name" value="DUF839 DOMAIN-CONTAINING PROTEIN"/>
    <property type="match status" value="1"/>
</dbReference>
<dbReference type="PROSITE" id="PS51318">
    <property type="entry name" value="TAT"/>
    <property type="match status" value="1"/>
</dbReference>
<dbReference type="Proteomes" id="UP000198552">
    <property type="component" value="Unassembled WGS sequence"/>
</dbReference>
<evidence type="ECO:0000313" key="2">
    <source>
        <dbReference type="EMBL" id="SDM48142.1"/>
    </source>
</evidence>
<evidence type="ECO:0000313" key="3">
    <source>
        <dbReference type="Proteomes" id="UP000198552"/>
    </source>
</evidence>
<dbReference type="AlphaFoldDB" id="A0A1G9TKK0"/>
<dbReference type="Pfam" id="PF05787">
    <property type="entry name" value="PhoX"/>
    <property type="match status" value="1"/>
</dbReference>
<dbReference type="EMBL" id="FNHP01000006">
    <property type="protein sequence ID" value="SDM48142.1"/>
    <property type="molecule type" value="Genomic_DNA"/>
</dbReference>
<organism evidence="2 3">
    <name type="scientific">Oryzisolibacter propanilivorax</name>
    <dbReference type="NCBI Taxonomy" id="1527607"/>
    <lineage>
        <taxon>Bacteria</taxon>
        <taxon>Pseudomonadati</taxon>
        <taxon>Pseudomonadota</taxon>
        <taxon>Betaproteobacteria</taxon>
        <taxon>Burkholderiales</taxon>
        <taxon>Comamonadaceae</taxon>
        <taxon>Oryzisolibacter</taxon>
    </lineage>
</organism>
<reference evidence="3" key="1">
    <citation type="submission" date="2016-10" db="EMBL/GenBank/DDBJ databases">
        <authorList>
            <person name="Varghese N."/>
            <person name="Submissions S."/>
        </authorList>
    </citation>
    <scope>NUCLEOTIDE SEQUENCE [LARGE SCALE GENOMIC DNA]</scope>
    <source>
        <strain evidence="3">EPL6</strain>
    </source>
</reference>
<sequence>MNFPTTHVPAAGVDPDDIGYNPTRNPAFATLVQARLSRRNLLRGSAASAGGALLGSVSLVACGGGGGDDDAPPPSRRLQLGFSPVAKGLADVVVVPAGYSARVLLRLGDPIAADVPAYRNDGSDDPATYDRRAGDHHDGMTWFGMDAQGRWSPQAPARGLLVQNHEAITPVFLHPEGQTVEDGARTVPGEVLREFYLHGVSIVETARAENGGWSYAQDSRFNRRVHTLTPMELSGPVRGSAHVATRHDPTGVRVRGTLNNCANGSTPWGTYLTCEENWAGYFRLTSAQGLDARTRANYQRYGVSGAGRELWATTQGAASAAEQDSYDRWNAEARGAGAADDYRLGPNTYGWVVEIDPFDPTSTPRKRTALGRFGHEGAALGPVQAGRPLVWYMGDDARNEYVYKFVSDAIWDPADQGRGMAAGDKYLDRGRLYVARFHEDGSGEWLQLTLAQPAIRGYAGYAFADEADVYLNARHAADALGATRMDRPEWTSINPLNGDVYLTLTNNNAAGRPPTRTDAANPRSYNDPKNGKDQKGNPNGHVVRFADAGRDPAATRFTWDVYLFGARATAPADVNLSGLTADNDFSSPDGLWFSQATPGLLWLETDDGAYTDVTNCMLLAAIPGQVGDGGPRTVNNQDGAQTRQQATFVGARPGEQGTQLARFLVGPRGCEITGIAESGDGRALFVNVQHPGEDTAAADIGAPARFQSHWPDGGQARPRSATLVITRDDGGVIGI</sequence>
<keyword evidence="3" id="KW-1185">Reference proteome</keyword>
<name>A0A1G9TKK0_9BURK</name>
<dbReference type="RefSeq" id="WP_091570330.1">
    <property type="nucleotide sequence ID" value="NZ_FNHP01000006.1"/>
</dbReference>
<feature type="region of interest" description="Disordered" evidence="1">
    <location>
        <begin position="504"/>
        <end position="540"/>
    </location>
</feature>
<evidence type="ECO:0008006" key="4">
    <source>
        <dbReference type="Google" id="ProtNLM"/>
    </source>
</evidence>
<dbReference type="InterPro" id="IPR006311">
    <property type="entry name" value="TAT_signal"/>
</dbReference>
<gene>
    <name evidence="2" type="ORF">SAMN05428957_106186</name>
</gene>
<protein>
    <recommendedName>
        <fullName evidence="4">Phosphatase</fullName>
    </recommendedName>
</protein>
<accession>A0A1G9TKK0</accession>
<dbReference type="PANTHER" id="PTHR35399">
    <property type="entry name" value="SLR8030 PROTEIN"/>
    <property type="match status" value="1"/>
</dbReference>
<dbReference type="OrthoDB" id="9801383at2"/>
<evidence type="ECO:0000256" key="1">
    <source>
        <dbReference type="SAM" id="MobiDB-lite"/>
    </source>
</evidence>
<proteinExistence type="predicted"/>
<dbReference type="InterPro" id="IPR008557">
    <property type="entry name" value="PhoX"/>
</dbReference>